<dbReference type="Proteomes" id="UP001066276">
    <property type="component" value="Chromosome 3_1"/>
</dbReference>
<comment type="caution">
    <text evidence="2">The sequence shown here is derived from an EMBL/GenBank/DDBJ whole genome shotgun (WGS) entry which is preliminary data.</text>
</comment>
<proteinExistence type="predicted"/>
<gene>
    <name evidence="2" type="ORF">NDU88_001161</name>
</gene>
<evidence type="ECO:0000313" key="3">
    <source>
        <dbReference type="Proteomes" id="UP001066276"/>
    </source>
</evidence>
<sequence>MLVSTHAMSAARPASGEPLEEDEGQISESEEVVVSSPVPVDTTRRAREGGEACEDLTTGDEVGLPSLVAPPPTTTATQKIAQPRTEEQRCTHTPDGTRTHRRSREPRPSTSAPRGLQRPLQVLTGSCLDGRSLVQRPPPAATHSRRNPAPLHASALGPIRLALRTRGISQAGKRSRSLKKKKKKKKQKTNQRPDSAGATGHTAQQGRECPAPP</sequence>
<feature type="compositionally biased region" description="Acidic residues" evidence="1">
    <location>
        <begin position="18"/>
        <end position="31"/>
    </location>
</feature>
<accession>A0AAV7U635</accession>
<organism evidence="2 3">
    <name type="scientific">Pleurodeles waltl</name>
    <name type="common">Iberian ribbed newt</name>
    <dbReference type="NCBI Taxonomy" id="8319"/>
    <lineage>
        <taxon>Eukaryota</taxon>
        <taxon>Metazoa</taxon>
        <taxon>Chordata</taxon>
        <taxon>Craniata</taxon>
        <taxon>Vertebrata</taxon>
        <taxon>Euteleostomi</taxon>
        <taxon>Amphibia</taxon>
        <taxon>Batrachia</taxon>
        <taxon>Caudata</taxon>
        <taxon>Salamandroidea</taxon>
        <taxon>Salamandridae</taxon>
        <taxon>Pleurodelinae</taxon>
        <taxon>Pleurodeles</taxon>
    </lineage>
</organism>
<dbReference type="EMBL" id="JANPWB010000005">
    <property type="protein sequence ID" value="KAJ1184353.1"/>
    <property type="molecule type" value="Genomic_DNA"/>
</dbReference>
<keyword evidence="3" id="KW-1185">Reference proteome</keyword>
<name>A0AAV7U635_PLEWA</name>
<evidence type="ECO:0000256" key="1">
    <source>
        <dbReference type="SAM" id="MobiDB-lite"/>
    </source>
</evidence>
<feature type="region of interest" description="Disordered" evidence="1">
    <location>
        <begin position="1"/>
        <end position="213"/>
    </location>
</feature>
<reference evidence="2" key="1">
    <citation type="journal article" date="2022" name="bioRxiv">
        <title>Sequencing and chromosome-scale assembly of the giantPleurodeles waltlgenome.</title>
        <authorList>
            <person name="Brown T."/>
            <person name="Elewa A."/>
            <person name="Iarovenko S."/>
            <person name="Subramanian E."/>
            <person name="Araus A.J."/>
            <person name="Petzold A."/>
            <person name="Susuki M."/>
            <person name="Suzuki K.-i.T."/>
            <person name="Hayashi T."/>
            <person name="Toyoda A."/>
            <person name="Oliveira C."/>
            <person name="Osipova E."/>
            <person name="Leigh N.D."/>
            <person name="Simon A."/>
            <person name="Yun M.H."/>
        </authorList>
    </citation>
    <scope>NUCLEOTIDE SEQUENCE</scope>
    <source>
        <strain evidence="2">20211129_DDA</strain>
        <tissue evidence="2">Liver</tissue>
    </source>
</reference>
<dbReference type="AlphaFoldDB" id="A0AAV7U635"/>
<feature type="compositionally biased region" description="Basic and acidic residues" evidence="1">
    <location>
        <begin position="84"/>
        <end position="98"/>
    </location>
</feature>
<feature type="compositionally biased region" description="Basic residues" evidence="1">
    <location>
        <begin position="173"/>
        <end position="189"/>
    </location>
</feature>
<evidence type="ECO:0000313" key="2">
    <source>
        <dbReference type="EMBL" id="KAJ1184353.1"/>
    </source>
</evidence>
<protein>
    <submittedName>
        <fullName evidence="2">Uncharacterized protein</fullName>
    </submittedName>
</protein>